<evidence type="ECO:0000256" key="1">
    <source>
        <dbReference type="SAM" id="SignalP"/>
    </source>
</evidence>
<dbReference type="Proteomes" id="UP001162164">
    <property type="component" value="Unassembled WGS sequence"/>
</dbReference>
<dbReference type="EMBL" id="JAPWTJ010000380">
    <property type="protein sequence ID" value="KAJ8979035.1"/>
    <property type="molecule type" value="Genomic_DNA"/>
</dbReference>
<keyword evidence="1" id="KW-0732">Signal</keyword>
<sequence length="356" mass="40646">MKLLLPFLLAAISISKGLPKEDVTESTTSVYTSESPSGPSYDYVVEIGFNLNEENVPEYVVRIIYENSTEKSITTDDVLDLYGLKNIELNEILDYFDKLNIQSNRIFSLDGFDKFLTELRIDFKEFYNRVLIGRLNITGYPLRDLLVTLEVDINNFSMGMAYGDPDPYEVFKKGNFSKYSVESGLQTGGRTLEDLFLACRDEFLMKAATLETSKIVDSLSKYNFDQSKSLELWSQIGLTMENVYKVPSFKRLLNDLSRELNKVPSLGVLTGPNNITINRKLYETWQNKEHFYVDDTELDQILLLNVVLIEPNEDDLPYIDIGTASNNLINCKFITLNNGTVVIRDIAMAVNEETYF</sequence>
<feature type="chain" id="PRO_5047009791" evidence="1">
    <location>
        <begin position="18"/>
        <end position="356"/>
    </location>
</feature>
<protein>
    <submittedName>
        <fullName evidence="2">Uncharacterized protein</fullName>
    </submittedName>
</protein>
<organism evidence="2 3">
    <name type="scientific">Molorchus minor</name>
    <dbReference type="NCBI Taxonomy" id="1323400"/>
    <lineage>
        <taxon>Eukaryota</taxon>
        <taxon>Metazoa</taxon>
        <taxon>Ecdysozoa</taxon>
        <taxon>Arthropoda</taxon>
        <taxon>Hexapoda</taxon>
        <taxon>Insecta</taxon>
        <taxon>Pterygota</taxon>
        <taxon>Neoptera</taxon>
        <taxon>Endopterygota</taxon>
        <taxon>Coleoptera</taxon>
        <taxon>Polyphaga</taxon>
        <taxon>Cucujiformia</taxon>
        <taxon>Chrysomeloidea</taxon>
        <taxon>Cerambycidae</taxon>
        <taxon>Lamiinae</taxon>
        <taxon>Monochamini</taxon>
        <taxon>Molorchus</taxon>
    </lineage>
</organism>
<keyword evidence="3" id="KW-1185">Reference proteome</keyword>
<feature type="signal peptide" evidence="1">
    <location>
        <begin position="1"/>
        <end position="17"/>
    </location>
</feature>
<gene>
    <name evidence="2" type="ORF">NQ317_005139</name>
</gene>
<reference evidence="2" key="1">
    <citation type="journal article" date="2023" name="Insect Mol. Biol.">
        <title>Genome sequencing provides insights into the evolution of gene families encoding plant cell wall-degrading enzymes in longhorned beetles.</title>
        <authorList>
            <person name="Shin N.R."/>
            <person name="Okamura Y."/>
            <person name="Kirsch R."/>
            <person name="Pauchet Y."/>
        </authorList>
    </citation>
    <scope>NUCLEOTIDE SEQUENCE</scope>
    <source>
        <strain evidence="2">MMC_N1</strain>
    </source>
</reference>
<evidence type="ECO:0000313" key="3">
    <source>
        <dbReference type="Proteomes" id="UP001162164"/>
    </source>
</evidence>
<accession>A0ABQ9JLW2</accession>
<comment type="caution">
    <text evidence="2">The sequence shown here is derived from an EMBL/GenBank/DDBJ whole genome shotgun (WGS) entry which is preliminary data.</text>
</comment>
<evidence type="ECO:0000313" key="2">
    <source>
        <dbReference type="EMBL" id="KAJ8979035.1"/>
    </source>
</evidence>
<proteinExistence type="predicted"/>
<name>A0ABQ9JLW2_9CUCU</name>